<accession>A0A329MIP1</accession>
<dbReference type="EMBL" id="QMFB01000019">
    <property type="protein sequence ID" value="RAV17447.1"/>
    <property type="molecule type" value="Genomic_DNA"/>
</dbReference>
<proteinExistence type="predicted"/>
<feature type="transmembrane region" description="Helical" evidence="1">
    <location>
        <begin position="180"/>
        <end position="199"/>
    </location>
</feature>
<evidence type="ECO:0000256" key="1">
    <source>
        <dbReference type="SAM" id="Phobius"/>
    </source>
</evidence>
<keyword evidence="1" id="KW-0812">Transmembrane</keyword>
<dbReference type="PROSITE" id="PS50106">
    <property type="entry name" value="PDZ"/>
    <property type="match status" value="1"/>
</dbReference>
<feature type="transmembrane region" description="Helical" evidence="1">
    <location>
        <begin position="211"/>
        <end position="231"/>
    </location>
</feature>
<evidence type="ECO:0000313" key="3">
    <source>
        <dbReference type="EMBL" id="RAV17447.1"/>
    </source>
</evidence>
<feature type="transmembrane region" description="Helical" evidence="1">
    <location>
        <begin position="251"/>
        <end position="268"/>
    </location>
</feature>
<dbReference type="InterPro" id="IPR036034">
    <property type="entry name" value="PDZ_sf"/>
</dbReference>
<evidence type="ECO:0000259" key="2">
    <source>
        <dbReference type="PROSITE" id="PS50106"/>
    </source>
</evidence>
<feature type="transmembrane region" description="Helical" evidence="1">
    <location>
        <begin position="53"/>
        <end position="74"/>
    </location>
</feature>
<gene>
    <name evidence="3" type="ORF">DQG23_27730</name>
</gene>
<name>A0A329MIP1_9BACL</name>
<feature type="transmembrane region" description="Helical" evidence="1">
    <location>
        <begin position="12"/>
        <end position="32"/>
    </location>
</feature>
<organism evidence="3 4">
    <name type="scientific">Paenibacillus contaminans</name>
    <dbReference type="NCBI Taxonomy" id="450362"/>
    <lineage>
        <taxon>Bacteria</taxon>
        <taxon>Bacillati</taxon>
        <taxon>Bacillota</taxon>
        <taxon>Bacilli</taxon>
        <taxon>Bacillales</taxon>
        <taxon>Paenibacillaceae</taxon>
        <taxon>Paenibacillus</taxon>
    </lineage>
</organism>
<sequence>MDWLKQLAEALLQLLLNPLYYIGLLLILLQYRRQMALERKLFHVKLHGMLGETWRAVLSGWLAGIAASLVMAVIGARLQPETVLLLWGITAVLMLVRARLACLAYAVGALGLLQGLYELIPSLRDINGMGWLKTAVVEADMPSLFALVAVLHLLEGMLVRWQGQRLSSPLFFEGKRGKLIGGYHLHGFWPVPLFLLIPAPGGLTLPWTPFFYGDAAAAGWTLMAMPALIGFTERTVAFLPKHKTERTSGRLYIYGTIILLLAVASEYVPLLVPVAAILGIVLHEALIWVSRREESNHRPLFVHERNGLKILAVLPNSPAAVMGLEPGETIYKVNGEKVQTKEQLHQAMRLSSAFCRLEVVNGAGQNKFVSRALYAGDHHQLGLILCPDSDARYYVGEKQRELTVAAFFLSRWKGLRKNDQTESM</sequence>
<dbReference type="GO" id="GO:0006508">
    <property type="term" value="P:proteolysis"/>
    <property type="evidence" value="ECO:0007669"/>
    <property type="project" value="UniProtKB-KW"/>
</dbReference>
<keyword evidence="1" id="KW-0472">Membrane</keyword>
<dbReference type="OrthoDB" id="198399at2"/>
<protein>
    <submittedName>
        <fullName evidence="3">Serine protease</fullName>
    </submittedName>
</protein>
<reference evidence="3 4" key="1">
    <citation type="journal article" date="2009" name="Int. J. Syst. Evol. Microbiol.">
        <title>Paenibacillus contaminans sp. nov., isolated from a contaminated laboratory plate.</title>
        <authorList>
            <person name="Chou J.H."/>
            <person name="Lee J.H."/>
            <person name="Lin M.C."/>
            <person name="Chang P.S."/>
            <person name="Arun A.B."/>
            <person name="Young C.C."/>
            <person name="Chen W.M."/>
        </authorList>
    </citation>
    <scope>NUCLEOTIDE SEQUENCE [LARGE SCALE GENOMIC DNA]</scope>
    <source>
        <strain evidence="3 4">CKOBP-6</strain>
    </source>
</reference>
<dbReference type="AlphaFoldDB" id="A0A329MIP1"/>
<dbReference type="SMART" id="SM00228">
    <property type="entry name" value="PDZ"/>
    <property type="match status" value="1"/>
</dbReference>
<keyword evidence="3" id="KW-0378">Hydrolase</keyword>
<dbReference type="SUPFAM" id="SSF50156">
    <property type="entry name" value="PDZ domain-like"/>
    <property type="match status" value="1"/>
</dbReference>
<evidence type="ECO:0000313" key="4">
    <source>
        <dbReference type="Proteomes" id="UP000250369"/>
    </source>
</evidence>
<feature type="transmembrane region" description="Helical" evidence="1">
    <location>
        <begin position="103"/>
        <end position="121"/>
    </location>
</feature>
<dbReference type="InterPro" id="IPR041489">
    <property type="entry name" value="PDZ_6"/>
</dbReference>
<dbReference type="Gene3D" id="2.30.42.10">
    <property type="match status" value="1"/>
</dbReference>
<keyword evidence="4" id="KW-1185">Reference proteome</keyword>
<keyword evidence="3" id="KW-0645">Protease</keyword>
<dbReference type="Proteomes" id="UP000250369">
    <property type="component" value="Unassembled WGS sequence"/>
</dbReference>
<feature type="domain" description="PDZ" evidence="2">
    <location>
        <begin position="286"/>
        <end position="363"/>
    </location>
</feature>
<dbReference type="Pfam" id="PF17820">
    <property type="entry name" value="PDZ_6"/>
    <property type="match status" value="1"/>
</dbReference>
<dbReference type="GO" id="GO:0008233">
    <property type="term" value="F:peptidase activity"/>
    <property type="evidence" value="ECO:0007669"/>
    <property type="project" value="UniProtKB-KW"/>
</dbReference>
<dbReference type="InterPro" id="IPR001478">
    <property type="entry name" value="PDZ"/>
</dbReference>
<keyword evidence="1" id="KW-1133">Transmembrane helix</keyword>
<comment type="caution">
    <text evidence="3">The sequence shown here is derived from an EMBL/GenBank/DDBJ whole genome shotgun (WGS) entry which is preliminary data.</text>
</comment>